<comment type="similarity">
    <text evidence="4 14">Belongs to the cytochrome P450 family.</text>
</comment>
<dbReference type="InterPro" id="IPR036396">
    <property type="entry name" value="Cyt_P450_sf"/>
</dbReference>
<dbReference type="STRING" id="742152.A0A2H3JIL5"/>
<evidence type="ECO:0000256" key="13">
    <source>
        <dbReference type="PIRSR" id="PIRSR602401-1"/>
    </source>
</evidence>
<dbReference type="PRINTS" id="PR00463">
    <property type="entry name" value="EP450I"/>
</dbReference>
<evidence type="ECO:0000256" key="1">
    <source>
        <dbReference type="ARBA" id="ARBA00001971"/>
    </source>
</evidence>
<evidence type="ECO:0000256" key="11">
    <source>
        <dbReference type="ARBA" id="ARBA00023033"/>
    </source>
</evidence>
<evidence type="ECO:0000256" key="4">
    <source>
        <dbReference type="ARBA" id="ARBA00010617"/>
    </source>
</evidence>
<evidence type="ECO:0000256" key="10">
    <source>
        <dbReference type="ARBA" id="ARBA00023004"/>
    </source>
</evidence>
<evidence type="ECO:0000256" key="7">
    <source>
        <dbReference type="ARBA" id="ARBA00022723"/>
    </source>
</evidence>
<evidence type="ECO:0000256" key="12">
    <source>
        <dbReference type="ARBA" id="ARBA00023136"/>
    </source>
</evidence>
<comment type="pathway">
    <text evidence="3">Secondary metabolite biosynthesis.</text>
</comment>
<sequence>MYEFAQSLPLILAMGLVGLAIFYANRQHRPQLPPGPLGLPIVGNALQIPGSRQWLKFAEWAKTYGPIVHVTIFGQHTIILNSREIVSELLEDRSAIYSERPHFRMAGDLMGFSEFIFLLPNGDRLRQSRSHSSIGISHTLEQKVVKFANELSRSPEHFQSHIETYVAGIILQIIHGHKVEDHEDDLLSLAQQLNKIFHAGIAAGAWWVDSIPILQYVPSWIPGAGFKRKAREWRKVMERFRDEPYDLVKAQATQGTAQPSMTRELVVGNVDDDPGMESLNKYISSAVYGAGADTSVSAIESFFLAMSLHPEVQSKAQAELDYVLGPGILPKVSDRHNLPYVAALLQEIHRWNPVAPLGMRQSPSGLPHAVAQDDYYGDYLIPAGSTVVANIWALLHDSALYPNPMEFFPERFLDKSDADINPDPRLDAFGYGRRVCPGKNLADDTLFMAVATVLALFTINKPIGPDGSIIEPTVDYSGSISHNVPFGCRIVTRSEDIAQFLRAMDA</sequence>
<keyword evidence="17" id="KW-1185">Reference proteome</keyword>
<organism evidence="16 17">
    <name type="scientific">Wolfiporia cocos (strain MD-104)</name>
    <name type="common">Brown rot fungus</name>
    <dbReference type="NCBI Taxonomy" id="742152"/>
    <lineage>
        <taxon>Eukaryota</taxon>
        <taxon>Fungi</taxon>
        <taxon>Dikarya</taxon>
        <taxon>Basidiomycota</taxon>
        <taxon>Agaricomycotina</taxon>
        <taxon>Agaricomycetes</taxon>
        <taxon>Polyporales</taxon>
        <taxon>Phaeolaceae</taxon>
        <taxon>Wolfiporia</taxon>
    </lineage>
</organism>
<evidence type="ECO:0000256" key="5">
    <source>
        <dbReference type="ARBA" id="ARBA00022617"/>
    </source>
</evidence>
<dbReference type="PANTHER" id="PTHR46300">
    <property type="entry name" value="P450, PUTATIVE (EUROFUNG)-RELATED-RELATED"/>
    <property type="match status" value="1"/>
</dbReference>
<dbReference type="InterPro" id="IPR050364">
    <property type="entry name" value="Cytochrome_P450_fung"/>
</dbReference>
<dbReference type="GO" id="GO:0020037">
    <property type="term" value="F:heme binding"/>
    <property type="evidence" value="ECO:0007669"/>
    <property type="project" value="InterPro"/>
</dbReference>
<proteinExistence type="inferred from homology"/>
<name>A0A2H3JIL5_WOLCO</name>
<keyword evidence="6 15" id="KW-0812">Transmembrane</keyword>
<dbReference type="EMBL" id="KB468124">
    <property type="protein sequence ID" value="PCH42022.1"/>
    <property type="molecule type" value="Genomic_DNA"/>
</dbReference>
<evidence type="ECO:0000256" key="14">
    <source>
        <dbReference type="RuleBase" id="RU000461"/>
    </source>
</evidence>
<evidence type="ECO:0000256" key="2">
    <source>
        <dbReference type="ARBA" id="ARBA00004167"/>
    </source>
</evidence>
<evidence type="ECO:0000256" key="6">
    <source>
        <dbReference type="ARBA" id="ARBA00022692"/>
    </source>
</evidence>
<evidence type="ECO:0000313" key="17">
    <source>
        <dbReference type="Proteomes" id="UP000218811"/>
    </source>
</evidence>
<keyword evidence="8 15" id="KW-1133">Transmembrane helix</keyword>
<evidence type="ECO:0000256" key="9">
    <source>
        <dbReference type="ARBA" id="ARBA00023002"/>
    </source>
</evidence>
<dbReference type="OMA" id="WSDATCF"/>
<dbReference type="Proteomes" id="UP000218811">
    <property type="component" value="Unassembled WGS sequence"/>
</dbReference>
<evidence type="ECO:0000256" key="15">
    <source>
        <dbReference type="SAM" id="Phobius"/>
    </source>
</evidence>
<gene>
    <name evidence="16" type="ORF">WOLCODRAFT_143833</name>
</gene>
<comment type="subcellular location">
    <subcellularLocation>
        <location evidence="2">Membrane</location>
        <topology evidence="2">Single-pass membrane protein</topology>
    </subcellularLocation>
</comment>
<dbReference type="InterPro" id="IPR017972">
    <property type="entry name" value="Cyt_P450_CS"/>
</dbReference>
<dbReference type="GO" id="GO:0016020">
    <property type="term" value="C:membrane"/>
    <property type="evidence" value="ECO:0007669"/>
    <property type="project" value="UniProtKB-SubCell"/>
</dbReference>
<accession>A0A2H3JIL5</accession>
<feature type="transmembrane region" description="Helical" evidence="15">
    <location>
        <begin position="6"/>
        <end position="24"/>
    </location>
</feature>
<dbReference type="Pfam" id="PF00067">
    <property type="entry name" value="p450"/>
    <property type="match status" value="1"/>
</dbReference>
<dbReference type="AlphaFoldDB" id="A0A2H3JIL5"/>
<evidence type="ECO:0000313" key="16">
    <source>
        <dbReference type="EMBL" id="PCH42022.1"/>
    </source>
</evidence>
<protein>
    <submittedName>
        <fullName evidence="16">Cytochrome P450</fullName>
    </submittedName>
</protein>
<keyword evidence="10 13" id="KW-0408">Iron</keyword>
<evidence type="ECO:0000256" key="8">
    <source>
        <dbReference type="ARBA" id="ARBA00022989"/>
    </source>
</evidence>
<dbReference type="Gene3D" id="1.10.630.10">
    <property type="entry name" value="Cytochrome P450"/>
    <property type="match status" value="1"/>
</dbReference>
<keyword evidence="12 15" id="KW-0472">Membrane</keyword>
<dbReference type="CDD" id="cd11065">
    <property type="entry name" value="CYP64-like"/>
    <property type="match status" value="1"/>
</dbReference>
<keyword evidence="5 13" id="KW-0349">Heme</keyword>
<dbReference type="GO" id="GO:0016705">
    <property type="term" value="F:oxidoreductase activity, acting on paired donors, with incorporation or reduction of molecular oxygen"/>
    <property type="evidence" value="ECO:0007669"/>
    <property type="project" value="InterPro"/>
</dbReference>
<dbReference type="SUPFAM" id="SSF48264">
    <property type="entry name" value="Cytochrome P450"/>
    <property type="match status" value="1"/>
</dbReference>
<dbReference type="GO" id="GO:0004497">
    <property type="term" value="F:monooxygenase activity"/>
    <property type="evidence" value="ECO:0007669"/>
    <property type="project" value="UniProtKB-KW"/>
</dbReference>
<dbReference type="InterPro" id="IPR002401">
    <property type="entry name" value="Cyt_P450_E_grp-I"/>
</dbReference>
<reference evidence="16 17" key="1">
    <citation type="journal article" date="2012" name="Science">
        <title>The Paleozoic origin of enzymatic lignin decomposition reconstructed from 31 fungal genomes.</title>
        <authorList>
            <person name="Floudas D."/>
            <person name="Binder M."/>
            <person name="Riley R."/>
            <person name="Barry K."/>
            <person name="Blanchette R.A."/>
            <person name="Henrissat B."/>
            <person name="Martinez A.T."/>
            <person name="Otillar R."/>
            <person name="Spatafora J.W."/>
            <person name="Yadav J.S."/>
            <person name="Aerts A."/>
            <person name="Benoit I."/>
            <person name="Boyd A."/>
            <person name="Carlson A."/>
            <person name="Copeland A."/>
            <person name="Coutinho P.M."/>
            <person name="de Vries R.P."/>
            <person name="Ferreira P."/>
            <person name="Findley K."/>
            <person name="Foster B."/>
            <person name="Gaskell J."/>
            <person name="Glotzer D."/>
            <person name="Gorecki P."/>
            <person name="Heitman J."/>
            <person name="Hesse C."/>
            <person name="Hori C."/>
            <person name="Igarashi K."/>
            <person name="Jurgens J.A."/>
            <person name="Kallen N."/>
            <person name="Kersten P."/>
            <person name="Kohler A."/>
            <person name="Kuees U."/>
            <person name="Kumar T.K.A."/>
            <person name="Kuo A."/>
            <person name="LaButti K."/>
            <person name="Larrondo L.F."/>
            <person name="Lindquist E."/>
            <person name="Ling A."/>
            <person name="Lombard V."/>
            <person name="Lucas S."/>
            <person name="Lundell T."/>
            <person name="Martin R."/>
            <person name="McLaughlin D.J."/>
            <person name="Morgenstern I."/>
            <person name="Morin E."/>
            <person name="Murat C."/>
            <person name="Nagy L.G."/>
            <person name="Nolan M."/>
            <person name="Ohm R.A."/>
            <person name="Patyshakuliyeva A."/>
            <person name="Rokas A."/>
            <person name="Ruiz-Duenas F.J."/>
            <person name="Sabat G."/>
            <person name="Salamov A."/>
            <person name="Samejima M."/>
            <person name="Schmutz J."/>
            <person name="Slot J.C."/>
            <person name="St John F."/>
            <person name="Stenlid J."/>
            <person name="Sun H."/>
            <person name="Sun S."/>
            <person name="Syed K."/>
            <person name="Tsang A."/>
            <person name="Wiebenga A."/>
            <person name="Young D."/>
            <person name="Pisabarro A."/>
            <person name="Eastwood D.C."/>
            <person name="Martin F."/>
            <person name="Cullen D."/>
            <person name="Grigoriev I.V."/>
            <person name="Hibbett D.S."/>
        </authorList>
    </citation>
    <scope>NUCLEOTIDE SEQUENCE [LARGE SCALE GENOMIC DNA]</scope>
    <source>
        <strain evidence="16 17">MD-104</strain>
    </source>
</reference>
<dbReference type="PROSITE" id="PS00086">
    <property type="entry name" value="CYTOCHROME_P450"/>
    <property type="match status" value="1"/>
</dbReference>
<keyword evidence="7 13" id="KW-0479">Metal-binding</keyword>
<dbReference type="GO" id="GO:0005506">
    <property type="term" value="F:iron ion binding"/>
    <property type="evidence" value="ECO:0007669"/>
    <property type="project" value="InterPro"/>
</dbReference>
<dbReference type="OrthoDB" id="2789670at2759"/>
<feature type="binding site" description="axial binding residue" evidence="13">
    <location>
        <position position="436"/>
    </location>
    <ligand>
        <name>heme</name>
        <dbReference type="ChEBI" id="CHEBI:30413"/>
    </ligand>
    <ligandPart>
        <name>Fe</name>
        <dbReference type="ChEBI" id="CHEBI:18248"/>
    </ligandPart>
</feature>
<evidence type="ECO:0000256" key="3">
    <source>
        <dbReference type="ARBA" id="ARBA00005179"/>
    </source>
</evidence>
<dbReference type="PANTHER" id="PTHR46300:SF7">
    <property type="entry name" value="P450, PUTATIVE (EUROFUNG)-RELATED"/>
    <property type="match status" value="1"/>
</dbReference>
<dbReference type="InterPro" id="IPR001128">
    <property type="entry name" value="Cyt_P450"/>
</dbReference>
<keyword evidence="11 14" id="KW-0503">Monooxygenase</keyword>
<comment type="cofactor">
    <cofactor evidence="1 13">
        <name>heme</name>
        <dbReference type="ChEBI" id="CHEBI:30413"/>
    </cofactor>
</comment>
<keyword evidence="9 14" id="KW-0560">Oxidoreductase</keyword>